<dbReference type="EMBL" id="LAZR01010057">
    <property type="protein sequence ID" value="KKM69055.1"/>
    <property type="molecule type" value="Genomic_DNA"/>
</dbReference>
<accession>A0A0F9LXE4</accession>
<keyword evidence="1" id="KW-0472">Membrane</keyword>
<keyword evidence="1" id="KW-1133">Transmembrane helix</keyword>
<protein>
    <submittedName>
        <fullName evidence="2">Uncharacterized protein</fullName>
    </submittedName>
</protein>
<comment type="caution">
    <text evidence="2">The sequence shown here is derived from an EMBL/GenBank/DDBJ whole genome shotgun (WGS) entry which is preliminary data.</text>
</comment>
<dbReference type="AlphaFoldDB" id="A0A0F9LXE4"/>
<sequence length="37" mass="4182">MIGKILAYFSGLITGLIIGIIFSSRVFDYIFKFIPLN</sequence>
<name>A0A0F9LXE4_9ZZZZ</name>
<evidence type="ECO:0000256" key="1">
    <source>
        <dbReference type="SAM" id="Phobius"/>
    </source>
</evidence>
<feature type="transmembrane region" description="Helical" evidence="1">
    <location>
        <begin position="6"/>
        <end position="27"/>
    </location>
</feature>
<organism evidence="2">
    <name type="scientific">marine sediment metagenome</name>
    <dbReference type="NCBI Taxonomy" id="412755"/>
    <lineage>
        <taxon>unclassified sequences</taxon>
        <taxon>metagenomes</taxon>
        <taxon>ecological metagenomes</taxon>
    </lineage>
</organism>
<gene>
    <name evidence="2" type="ORF">LCGC14_1454750</name>
</gene>
<evidence type="ECO:0000313" key="2">
    <source>
        <dbReference type="EMBL" id="KKM69055.1"/>
    </source>
</evidence>
<proteinExistence type="predicted"/>
<reference evidence="2" key="1">
    <citation type="journal article" date="2015" name="Nature">
        <title>Complex archaea that bridge the gap between prokaryotes and eukaryotes.</title>
        <authorList>
            <person name="Spang A."/>
            <person name="Saw J.H."/>
            <person name="Jorgensen S.L."/>
            <person name="Zaremba-Niedzwiedzka K."/>
            <person name="Martijn J."/>
            <person name="Lind A.E."/>
            <person name="van Eijk R."/>
            <person name="Schleper C."/>
            <person name="Guy L."/>
            <person name="Ettema T.J."/>
        </authorList>
    </citation>
    <scope>NUCLEOTIDE SEQUENCE</scope>
</reference>
<keyword evidence="1" id="KW-0812">Transmembrane</keyword>